<accession>A0A255YU23</accession>
<evidence type="ECO:0000256" key="1">
    <source>
        <dbReference type="ARBA" id="ARBA00000085"/>
    </source>
</evidence>
<dbReference type="SUPFAM" id="SSF158472">
    <property type="entry name" value="HAMP domain-like"/>
    <property type="match status" value="1"/>
</dbReference>
<dbReference type="SUPFAM" id="SSF55874">
    <property type="entry name" value="ATPase domain of HSP90 chaperone/DNA topoisomerase II/histidine kinase"/>
    <property type="match status" value="1"/>
</dbReference>
<dbReference type="Gene3D" id="3.30.565.10">
    <property type="entry name" value="Histidine kinase-like ATPase, C-terminal domain"/>
    <property type="match status" value="1"/>
</dbReference>
<organism evidence="14 15">
    <name type="scientific">Sandarakinorhabdus cyanobacteriorum</name>
    <dbReference type="NCBI Taxonomy" id="1981098"/>
    <lineage>
        <taxon>Bacteria</taxon>
        <taxon>Pseudomonadati</taxon>
        <taxon>Pseudomonadota</taxon>
        <taxon>Alphaproteobacteria</taxon>
        <taxon>Sphingomonadales</taxon>
        <taxon>Sphingosinicellaceae</taxon>
        <taxon>Sandarakinorhabdus</taxon>
    </lineage>
</organism>
<feature type="transmembrane region" description="Helical" evidence="11">
    <location>
        <begin position="227"/>
        <end position="248"/>
    </location>
</feature>
<protein>
    <recommendedName>
        <fullName evidence="3">histidine kinase</fullName>
        <ecNumber evidence="3">2.7.13.3</ecNumber>
    </recommendedName>
</protein>
<feature type="domain" description="Histidine kinase" evidence="12">
    <location>
        <begin position="308"/>
        <end position="525"/>
    </location>
</feature>
<dbReference type="Proteomes" id="UP000216991">
    <property type="component" value="Unassembled WGS sequence"/>
</dbReference>
<dbReference type="InterPro" id="IPR003594">
    <property type="entry name" value="HATPase_dom"/>
</dbReference>
<evidence type="ECO:0000256" key="9">
    <source>
        <dbReference type="ARBA" id="ARBA00023012"/>
    </source>
</evidence>
<evidence type="ECO:0000259" key="13">
    <source>
        <dbReference type="PROSITE" id="PS50885"/>
    </source>
</evidence>
<proteinExistence type="predicted"/>
<evidence type="ECO:0000259" key="12">
    <source>
        <dbReference type="PROSITE" id="PS50109"/>
    </source>
</evidence>
<dbReference type="SUPFAM" id="SSF47384">
    <property type="entry name" value="Homodimeric domain of signal transducing histidine kinase"/>
    <property type="match status" value="1"/>
</dbReference>
<evidence type="ECO:0000313" key="15">
    <source>
        <dbReference type="Proteomes" id="UP000216991"/>
    </source>
</evidence>
<dbReference type="CDD" id="cd06225">
    <property type="entry name" value="HAMP"/>
    <property type="match status" value="1"/>
</dbReference>
<keyword evidence="10 11" id="KW-0472">Membrane</keyword>
<evidence type="ECO:0000256" key="6">
    <source>
        <dbReference type="ARBA" id="ARBA00022692"/>
    </source>
</evidence>
<evidence type="ECO:0000256" key="4">
    <source>
        <dbReference type="ARBA" id="ARBA00022553"/>
    </source>
</evidence>
<dbReference type="Pfam" id="PF02518">
    <property type="entry name" value="HATPase_c"/>
    <property type="match status" value="1"/>
</dbReference>
<dbReference type="InterPro" id="IPR003661">
    <property type="entry name" value="HisK_dim/P_dom"/>
</dbReference>
<dbReference type="EMBL" id="NOXT01000081">
    <property type="protein sequence ID" value="OYQ32164.1"/>
    <property type="molecule type" value="Genomic_DNA"/>
</dbReference>
<keyword evidence="15" id="KW-1185">Reference proteome</keyword>
<dbReference type="PROSITE" id="PS50885">
    <property type="entry name" value="HAMP"/>
    <property type="match status" value="1"/>
</dbReference>
<dbReference type="InterPro" id="IPR036097">
    <property type="entry name" value="HisK_dim/P_sf"/>
</dbReference>
<dbReference type="Pfam" id="PF00512">
    <property type="entry name" value="HisKA"/>
    <property type="match status" value="1"/>
</dbReference>
<dbReference type="Gene3D" id="6.10.340.10">
    <property type="match status" value="1"/>
</dbReference>
<dbReference type="Gene3D" id="1.10.287.130">
    <property type="match status" value="1"/>
</dbReference>
<dbReference type="InterPro" id="IPR003660">
    <property type="entry name" value="HAMP_dom"/>
</dbReference>
<dbReference type="InterPro" id="IPR004358">
    <property type="entry name" value="Sig_transdc_His_kin-like_C"/>
</dbReference>
<dbReference type="InterPro" id="IPR025908">
    <property type="entry name" value="Sensor_TM1"/>
</dbReference>
<dbReference type="EC" id="2.7.13.3" evidence="3"/>
<keyword evidence="7" id="KW-0418">Kinase</keyword>
<dbReference type="SMART" id="SM00387">
    <property type="entry name" value="HATPase_c"/>
    <property type="match status" value="1"/>
</dbReference>
<dbReference type="GO" id="GO:0005886">
    <property type="term" value="C:plasma membrane"/>
    <property type="evidence" value="ECO:0007669"/>
    <property type="project" value="TreeGrafter"/>
</dbReference>
<keyword evidence="8 11" id="KW-1133">Transmembrane helix</keyword>
<dbReference type="PANTHER" id="PTHR45436:SF5">
    <property type="entry name" value="SENSOR HISTIDINE KINASE TRCS"/>
    <property type="match status" value="1"/>
</dbReference>
<dbReference type="InterPro" id="IPR050428">
    <property type="entry name" value="TCS_sensor_his_kinase"/>
</dbReference>
<dbReference type="Pfam" id="PF00672">
    <property type="entry name" value="HAMP"/>
    <property type="match status" value="1"/>
</dbReference>
<keyword evidence="6 11" id="KW-0812">Transmembrane</keyword>
<dbReference type="PANTHER" id="PTHR45436">
    <property type="entry name" value="SENSOR HISTIDINE KINASE YKOH"/>
    <property type="match status" value="1"/>
</dbReference>
<dbReference type="SMART" id="SM00388">
    <property type="entry name" value="HisKA"/>
    <property type="match status" value="1"/>
</dbReference>
<dbReference type="AlphaFoldDB" id="A0A255YU23"/>
<dbReference type="Pfam" id="PF13755">
    <property type="entry name" value="Sensor_TM1"/>
    <property type="match status" value="1"/>
</dbReference>
<comment type="catalytic activity">
    <reaction evidence="1">
        <text>ATP + protein L-histidine = ADP + protein N-phospho-L-histidine.</text>
        <dbReference type="EC" id="2.7.13.3"/>
    </reaction>
</comment>
<keyword evidence="4" id="KW-0597">Phosphoprotein</keyword>
<evidence type="ECO:0000256" key="3">
    <source>
        <dbReference type="ARBA" id="ARBA00012438"/>
    </source>
</evidence>
<gene>
    <name evidence="14" type="ORF">CHU93_03670</name>
</gene>
<evidence type="ECO:0000256" key="2">
    <source>
        <dbReference type="ARBA" id="ARBA00004370"/>
    </source>
</evidence>
<evidence type="ECO:0000256" key="10">
    <source>
        <dbReference type="ARBA" id="ARBA00023136"/>
    </source>
</evidence>
<evidence type="ECO:0000256" key="7">
    <source>
        <dbReference type="ARBA" id="ARBA00022777"/>
    </source>
</evidence>
<comment type="subcellular location">
    <subcellularLocation>
        <location evidence="2">Membrane</location>
    </subcellularLocation>
</comment>
<keyword evidence="9" id="KW-0902">Two-component regulatory system</keyword>
<dbReference type="CDD" id="cd00082">
    <property type="entry name" value="HisKA"/>
    <property type="match status" value="1"/>
</dbReference>
<name>A0A255YU23_9SPHN</name>
<dbReference type="InterPro" id="IPR036890">
    <property type="entry name" value="HATPase_C_sf"/>
</dbReference>
<evidence type="ECO:0000256" key="5">
    <source>
        <dbReference type="ARBA" id="ARBA00022679"/>
    </source>
</evidence>
<evidence type="ECO:0000313" key="14">
    <source>
        <dbReference type="EMBL" id="OYQ32164.1"/>
    </source>
</evidence>
<keyword evidence="5" id="KW-0808">Transferase</keyword>
<evidence type="ECO:0000256" key="8">
    <source>
        <dbReference type="ARBA" id="ARBA00022989"/>
    </source>
</evidence>
<feature type="transmembrane region" description="Helical" evidence="11">
    <location>
        <begin position="31"/>
        <end position="51"/>
    </location>
</feature>
<feature type="domain" description="HAMP" evidence="13">
    <location>
        <begin position="245"/>
        <end position="300"/>
    </location>
</feature>
<dbReference type="InterPro" id="IPR005467">
    <property type="entry name" value="His_kinase_dom"/>
</dbReference>
<evidence type="ECO:0000256" key="11">
    <source>
        <dbReference type="SAM" id="Phobius"/>
    </source>
</evidence>
<dbReference type="SMART" id="SM00304">
    <property type="entry name" value="HAMP"/>
    <property type="match status" value="1"/>
</dbReference>
<dbReference type="PROSITE" id="PS50109">
    <property type="entry name" value="HIS_KIN"/>
    <property type="match status" value="1"/>
</dbReference>
<sequence>MASVTVSTRNSRAEEAVQEWRRNLGFGSLRARIFAVNVVAVIVLAIMLLYLDNVRYRLLAERSDALANEAMAVAQLLDDRPSGQRGSALARMGLARGARLRLYGEDGARLADNWQSPRNPRFVVEDPTAYGWRRAAAKTIDRVLDAVLGFRDLPAYAEPAVDRAAIWPEIARAVRQGAPVTDLRRARDGTLIVSAAAPLAGGQAVLLIDSAEDLAELLRRERLTSGWLLLSVTALTLFLSVFLARTIVRPLRLLAVAAHRVRLGRRREVVVPRLPDRRDEIGALARAISDMSIALRGQIDATESFAADVAHELKNPLASLRSAVEVLERVDQPDLRSQLLAVIRDDVARIDRLITDIADASRLDAELSRTGFQPVDLARLCSGLVKAYAIAGLPRGVTVELDPPPRAGLPAIEGDAGRLAQVLRNLIDNAISFSPAGGRVTLGLVRAGDAVEVTVADEGPGVPPANRADIFRRFYSERPANEDFGRHSGLGLSIAGAIVAAHGGSIRVDDAPAGGALFRVGLPVA</sequence>
<reference evidence="14 15" key="1">
    <citation type="submission" date="2017-07" db="EMBL/GenBank/DDBJ databases">
        <title>Sandarakinorhabdus cyanobacteriorum sp. nov., a novel bacterium isolated from cyanobacterial aggregates in a eutrophic lake.</title>
        <authorList>
            <person name="Cai H."/>
        </authorList>
    </citation>
    <scope>NUCLEOTIDE SEQUENCE [LARGE SCALE GENOMIC DNA]</scope>
    <source>
        <strain evidence="14 15">TH057</strain>
    </source>
</reference>
<dbReference type="GO" id="GO:0000155">
    <property type="term" value="F:phosphorelay sensor kinase activity"/>
    <property type="evidence" value="ECO:0007669"/>
    <property type="project" value="InterPro"/>
</dbReference>
<comment type="caution">
    <text evidence="14">The sequence shown here is derived from an EMBL/GenBank/DDBJ whole genome shotgun (WGS) entry which is preliminary data.</text>
</comment>
<dbReference type="PRINTS" id="PR00344">
    <property type="entry name" value="BCTRLSENSOR"/>
</dbReference>